<proteinExistence type="predicted"/>
<feature type="chain" id="PRO_5046409304" evidence="2">
    <location>
        <begin position="22"/>
        <end position="276"/>
    </location>
</feature>
<feature type="signal peptide" evidence="2">
    <location>
        <begin position="1"/>
        <end position="21"/>
    </location>
</feature>
<accession>A0ABZ0IRE7</accession>
<evidence type="ECO:0000256" key="2">
    <source>
        <dbReference type="SAM" id="SignalP"/>
    </source>
</evidence>
<reference evidence="3 4" key="1">
    <citation type="journal article" date="2023" name="Microbiol. Resour. Announc.">
        <title>Complete Genome Sequence of Imperialibacter roseus strain P4T.</title>
        <authorList>
            <person name="Tizabi D.R."/>
            <person name="Bachvaroff T."/>
            <person name="Hill R.T."/>
        </authorList>
    </citation>
    <scope>NUCLEOTIDE SEQUENCE [LARGE SCALE GENOMIC DNA]</scope>
    <source>
        <strain evidence="3 4">P4T</strain>
    </source>
</reference>
<evidence type="ECO:0000313" key="3">
    <source>
        <dbReference type="EMBL" id="WOK07306.1"/>
    </source>
</evidence>
<evidence type="ECO:0000313" key="4">
    <source>
        <dbReference type="Proteomes" id="UP001302349"/>
    </source>
</evidence>
<dbReference type="Pfam" id="PF19515">
    <property type="entry name" value="DUF6048"/>
    <property type="match status" value="1"/>
</dbReference>
<protein>
    <submittedName>
        <fullName evidence="3">DUF6048 family protein</fullName>
    </submittedName>
</protein>
<feature type="compositionally biased region" description="Acidic residues" evidence="1">
    <location>
        <begin position="53"/>
        <end position="62"/>
    </location>
</feature>
<organism evidence="3 4">
    <name type="scientific">Imperialibacter roseus</name>
    <dbReference type="NCBI Taxonomy" id="1324217"/>
    <lineage>
        <taxon>Bacteria</taxon>
        <taxon>Pseudomonadati</taxon>
        <taxon>Bacteroidota</taxon>
        <taxon>Cytophagia</taxon>
        <taxon>Cytophagales</taxon>
        <taxon>Flammeovirgaceae</taxon>
        <taxon>Imperialibacter</taxon>
    </lineage>
</organism>
<feature type="region of interest" description="Disordered" evidence="1">
    <location>
        <begin position="25"/>
        <end position="68"/>
    </location>
</feature>
<keyword evidence="2" id="KW-0732">Signal</keyword>
<keyword evidence="4" id="KW-1185">Reference proteome</keyword>
<name>A0ABZ0IRE7_9BACT</name>
<sequence length="276" mass="30279">MSISKAAILLLFVLVSLSAYSQDIGRPKPPRTRVNPEGLADTTKTAKPNPPAIDDEDDEEEEPKPARIKDTTDYPFLTELHLLLDYGKLLTLPAPFESKAEGGIQAVFENRYVGSISYGYGSINPTGAYKNSDYNATGTYIKPGLFYQLAINPKNKLLLGAQYGMASFEDSGVTTIESASSLFEPYERAFARGGLKASWLELSIQSEGNFRGNFWLGFRVSYRHLISIDNPGDPDVLIVPGYGKTVGNGVPAVNLFLKYKLNFFHPPVVAVPESED</sequence>
<dbReference type="InterPro" id="IPR046111">
    <property type="entry name" value="DUF6048"/>
</dbReference>
<dbReference type="Proteomes" id="UP001302349">
    <property type="component" value="Chromosome"/>
</dbReference>
<gene>
    <name evidence="3" type="ORF">RT717_01550</name>
</gene>
<evidence type="ECO:0000256" key="1">
    <source>
        <dbReference type="SAM" id="MobiDB-lite"/>
    </source>
</evidence>
<dbReference type="RefSeq" id="WP_317489991.1">
    <property type="nucleotide sequence ID" value="NZ_CP136051.1"/>
</dbReference>
<dbReference type="EMBL" id="CP136051">
    <property type="protein sequence ID" value="WOK07306.1"/>
    <property type="molecule type" value="Genomic_DNA"/>
</dbReference>